<dbReference type="Proteomes" id="UP001327560">
    <property type="component" value="Chromosome 6"/>
</dbReference>
<dbReference type="AlphaFoldDB" id="A0AAQ3QJI1"/>
<gene>
    <name evidence="1" type="ORF">Cni_G20432</name>
</gene>
<dbReference type="PANTHER" id="PTHR34570:SF12">
    <property type="entry name" value="EXPRESSED PROTEIN"/>
    <property type="match status" value="1"/>
</dbReference>
<dbReference type="PANTHER" id="PTHR34570">
    <property type="entry name" value="OS03G0593100 PROTEIN"/>
    <property type="match status" value="1"/>
</dbReference>
<accession>A0AAQ3QJI1</accession>
<protein>
    <submittedName>
        <fullName evidence="1">Uncharacterized protein</fullName>
    </submittedName>
</protein>
<evidence type="ECO:0000313" key="1">
    <source>
        <dbReference type="EMBL" id="WOL11668.1"/>
    </source>
</evidence>
<name>A0AAQ3QJI1_9LILI</name>
<reference evidence="1 2" key="1">
    <citation type="submission" date="2023-10" db="EMBL/GenBank/DDBJ databases">
        <title>Chromosome-scale genome assembly provides insights into flower coloration mechanisms of Canna indica.</title>
        <authorList>
            <person name="Li C."/>
        </authorList>
    </citation>
    <scope>NUCLEOTIDE SEQUENCE [LARGE SCALE GENOMIC DNA]</scope>
    <source>
        <tissue evidence="1">Flower</tissue>
    </source>
</reference>
<proteinExistence type="predicted"/>
<keyword evidence="2" id="KW-1185">Reference proteome</keyword>
<dbReference type="EMBL" id="CP136895">
    <property type="protein sequence ID" value="WOL11668.1"/>
    <property type="molecule type" value="Genomic_DNA"/>
</dbReference>
<sequence>MGRQIGDSSSVLHSSIVLLQERFKQLERVKERRELQRLAAGAQRPSWPFFHPDLFQTSPAPAASSPSVSLWPAARSTAQSNLIAGNDADTVDTSLHL</sequence>
<evidence type="ECO:0000313" key="2">
    <source>
        <dbReference type="Proteomes" id="UP001327560"/>
    </source>
</evidence>
<organism evidence="1 2">
    <name type="scientific">Canna indica</name>
    <name type="common">Indian-shot</name>
    <dbReference type="NCBI Taxonomy" id="4628"/>
    <lineage>
        <taxon>Eukaryota</taxon>
        <taxon>Viridiplantae</taxon>
        <taxon>Streptophyta</taxon>
        <taxon>Embryophyta</taxon>
        <taxon>Tracheophyta</taxon>
        <taxon>Spermatophyta</taxon>
        <taxon>Magnoliopsida</taxon>
        <taxon>Liliopsida</taxon>
        <taxon>Zingiberales</taxon>
        <taxon>Cannaceae</taxon>
        <taxon>Canna</taxon>
    </lineage>
</organism>